<accession>A0A151JW45</accession>
<evidence type="ECO:0000313" key="1">
    <source>
        <dbReference type="EMBL" id="KYN38512.1"/>
    </source>
</evidence>
<dbReference type="Proteomes" id="UP000078541">
    <property type="component" value="Unassembled WGS sequence"/>
</dbReference>
<protein>
    <recommendedName>
        <fullName evidence="3">THAP domain-containing protein 9</fullName>
    </recommendedName>
</protein>
<organism evidence="1 2">
    <name type="scientific">Trachymyrmex septentrionalis</name>
    <dbReference type="NCBI Taxonomy" id="34720"/>
    <lineage>
        <taxon>Eukaryota</taxon>
        <taxon>Metazoa</taxon>
        <taxon>Ecdysozoa</taxon>
        <taxon>Arthropoda</taxon>
        <taxon>Hexapoda</taxon>
        <taxon>Insecta</taxon>
        <taxon>Pterygota</taxon>
        <taxon>Neoptera</taxon>
        <taxon>Endopterygota</taxon>
        <taxon>Hymenoptera</taxon>
        <taxon>Apocrita</taxon>
        <taxon>Aculeata</taxon>
        <taxon>Formicoidea</taxon>
        <taxon>Formicidae</taxon>
        <taxon>Myrmicinae</taxon>
        <taxon>Trachymyrmex</taxon>
    </lineage>
</organism>
<evidence type="ECO:0008006" key="3">
    <source>
        <dbReference type="Google" id="ProtNLM"/>
    </source>
</evidence>
<dbReference type="AlphaFoldDB" id="A0A151JW45"/>
<gene>
    <name evidence="1" type="ORF">ALC56_07112</name>
</gene>
<reference evidence="1 2" key="1">
    <citation type="submission" date="2016-03" db="EMBL/GenBank/DDBJ databases">
        <title>Trachymyrmex septentrionalis WGS genome.</title>
        <authorList>
            <person name="Nygaard S."/>
            <person name="Hu H."/>
            <person name="Boomsma J."/>
            <person name="Zhang G."/>
        </authorList>
    </citation>
    <scope>NUCLEOTIDE SEQUENCE [LARGE SCALE GENOMIC DNA]</scope>
    <source>
        <strain evidence="1">Tsep2-gDNA-1</strain>
        <tissue evidence="1">Whole body</tissue>
    </source>
</reference>
<evidence type="ECO:0000313" key="2">
    <source>
        <dbReference type="Proteomes" id="UP000078541"/>
    </source>
</evidence>
<dbReference type="STRING" id="34720.A0A151JW45"/>
<dbReference type="EMBL" id="KQ981662">
    <property type="protein sequence ID" value="KYN38512.1"/>
    <property type="molecule type" value="Genomic_DNA"/>
</dbReference>
<sequence>MLRILIKEFALAFTTYKFLNIGIIVRSLRWDNGMVLYSMAKRLITETVIKEAEALVYVKGHKKREKLYKSSNRTLWLILCKVYFKFDIYKPFTIALYSGTNKSKKLEEYLYKFICEICNVCTLRKSLATIKVDSSTSITIYISYICCIKNARYPWHRHYNNEFFNFTDINHHTRVFALIYEPCINMISYFVINPMHLTKTIKKKMNRLYNHSLLLHVAYHLLSTKIDNQFIEYATQYLNIFVTVAKDLYGKRFITIKNINCPLNLISAYCFESHLDKIKNILCNLHHTVSQFCHREYEKKFYVEKDVILPQKQEIIKILIKTFLK</sequence>
<name>A0A151JW45_9HYME</name>
<keyword evidence="2" id="KW-1185">Reference proteome</keyword>
<proteinExistence type="predicted"/>